<keyword evidence="4" id="KW-1185">Reference proteome</keyword>
<accession>A0RVD0</accession>
<feature type="transmembrane region" description="Helical" evidence="2">
    <location>
        <begin position="312"/>
        <end position="335"/>
    </location>
</feature>
<sequence>MVMIFALVGLVISLSGVIEDTYMTLAFGTPGFGYYFDGGGEHGNASFDAFVQMRYVAVGLLAGVFVWAAISRVLENAEMGLAPGTSNKVISRSLIFLLIFLVFPPMWDGISESVDGLSLWVLNPLYSYDEGSPCPIQWYDDPERILEEYVSSPYVPERDKVQARLVLDKVDPGDAVPWSGDGIIEQVGERGAPVTKYEAVCEYRLKVSYVFGNMIRPTEVADLRENAGIDLGTSDWIGELQNDVAKGIEGAFTNAFLGLTKALVSIQVLILSLLIGVMTDMFTSMVIAAFPVFAMLTLVPKIDQVAGRFIDALPALLLLPLLSAIVLSVGAGAVVQAAEHSEPAISITEDAFGNQTIVQEPRGAGLGHIYVWITALGVVFFSISLPVMLVPMLQGAVTMTTQVVGSAVQTSAMVTGMAAAGFAGGMKNAAKTGGGRAAMMMGGMQGMGRGLLHGHGGVAVPALGGVALNPAALGHQIASGYQQMPHGEQYSSIAEQDAAIARIRAAQADRGHTEENASGLRGSGAVEHEWDKSMTDSENRNEINKELAGAVNEGRISPEQLEQLNKWRGDDWALRNMERPADGNVKEYVDSSIKDDAGGDARISEQYFAKRIHDEMAEMRGASADEIKGMLKDNDYHPGYATGEMSEAGLRHRQDFGEE</sequence>
<keyword evidence="2" id="KW-1133">Transmembrane helix</keyword>
<feature type="region of interest" description="Disordered" evidence="1">
    <location>
        <begin position="637"/>
        <end position="659"/>
    </location>
</feature>
<evidence type="ECO:0000313" key="4">
    <source>
        <dbReference type="Proteomes" id="UP000000758"/>
    </source>
</evidence>
<dbReference type="Proteomes" id="UP000000758">
    <property type="component" value="Chromosome"/>
</dbReference>
<feature type="compositionally biased region" description="Basic and acidic residues" evidence="1">
    <location>
        <begin position="526"/>
        <end position="540"/>
    </location>
</feature>
<dbReference type="HOGENOM" id="CLU_415984_0_0_2"/>
<dbReference type="PATRIC" id="fig|414004.10.peg.610"/>
<gene>
    <name evidence="3" type="ordered locus">CENSYa_0664</name>
</gene>
<keyword evidence="2" id="KW-0812">Transmembrane</keyword>
<dbReference type="STRING" id="414004.CENSYa_0664"/>
<name>A0RVD0_CENSY</name>
<dbReference type="EnsemblBacteria" id="ABK77297">
    <property type="protein sequence ID" value="ABK77297"/>
    <property type="gene ID" value="CENSYa_0664"/>
</dbReference>
<feature type="compositionally biased region" description="Basic and acidic residues" evidence="1">
    <location>
        <begin position="649"/>
        <end position="659"/>
    </location>
</feature>
<dbReference type="Pfam" id="PF19590">
    <property type="entry name" value="TrbL_3"/>
    <property type="match status" value="1"/>
</dbReference>
<evidence type="ECO:0000256" key="1">
    <source>
        <dbReference type="SAM" id="MobiDB-lite"/>
    </source>
</evidence>
<dbReference type="EMBL" id="DP000238">
    <property type="protein sequence ID" value="ABK77297.1"/>
    <property type="molecule type" value="Genomic_DNA"/>
</dbReference>
<keyword evidence="2" id="KW-0472">Membrane</keyword>
<feature type="transmembrane region" description="Helical" evidence="2">
    <location>
        <begin position="369"/>
        <end position="390"/>
    </location>
</feature>
<feature type="transmembrane region" description="Helical" evidence="2">
    <location>
        <begin position="255"/>
        <end position="275"/>
    </location>
</feature>
<evidence type="ECO:0000313" key="3">
    <source>
        <dbReference type="EMBL" id="ABK77297.1"/>
    </source>
</evidence>
<organism evidence="3 4">
    <name type="scientific">Cenarchaeum symbiosum (strain A)</name>
    <dbReference type="NCBI Taxonomy" id="414004"/>
    <lineage>
        <taxon>Archaea</taxon>
        <taxon>Nitrososphaerota</taxon>
        <taxon>Candidatus Cenarchaeales</taxon>
        <taxon>Candidatus Cenarchaeaceae</taxon>
        <taxon>Candidatus Cenarchaeum</taxon>
    </lineage>
</organism>
<reference evidence="3 4" key="1">
    <citation type="journal article" date="2006" name="Proc. Natl. Acad. Sci. U.S.A.">
        <title>Genomic analysis of the uncultivated marine crenarchaeote Cenarchaeum symbiosum.</title>
        <authorList>
            <person name="Hallam S.J."/>
            <person name="Konstantinidis K.T."/>
            <person name="Putnam N."/>
            <person name="Schleper C."/>
            <person name="Watanabe Y."/>
            <person name="Sugahara J."/>
            <person name="Preston C."/>
            <person name="de la Torre J."/>
            <person name="Richardson P.M."/>
            <person name="DeLong E.F."/>
        </authorList>
    </citation>
    <scope>NUCLEOTIDE SEQUENCE [LARGE SCALE GENOMIC DNA]</scope>
    <source>
        <strain evidence="4">A</strain>
    </source>
</reference>
<proteinExistence type="predicted"/>
<protein>
    <submittedName>
        <fullName evidence="3">Uncharacterized protein</fullName>
    </submittedName>
</protein>
<dbReference type="InterPro" id="IPR045782">
    <property type="entry name" value="TrbL_3"/>
</dbReference>
<feature type="transmembrane region" description="Helical" evidence="2">
    <location>
        <begin position="50"/>
        <end position="70"/>
    </location>
</feature>
<feature type="transmembrane region" description="Helical" evidence="2">
    <location>
        <begin position="281"/>
        <end position="300"/>
    </location>
</feature>
<dbReference type="AlphaFoldDB" id="A0RVD0"/>
<evidence type="ECO:0000256" key="2">
    <source>
        <dbReference type="SAM" id="Phobius"/>
    </source>
</evidence>
<dbReference type="KEGG" id="csy:CENSYa_0664"/>
<feature type="region of interest" description="Disordered" evidence="1">
    <location>
        <begin position="508"/>
        <end position="540"/>
    </location>
</feature>